<keyword evidence="3" id="KW-1185">Reference proteome</keyword>
<proteinExistence type="predicted"/>
<protein>
    <submittedName>
        <fullName evidence="2">DUF3127 domain-containing protein</fullName>
    </submittedName>
</protein>
<evidence type="ECO:0000313" key="2">
    <source>
        <dbReference type="EMBL" id="KAB1063823.1"/>
    </source>
</evidence>
<feature type="compositionally biased region" description="Acidic residues" evidence="1">
    <location>
        <begin position="111"/>
        <end position="122"/>
    </location>
</feature>
<sequence>MDIHGKIKEIFDAQEFKSGFKKREFVVTTQEQYPQDIKLELYNDKCDMIDGHQKGEEVTVHFNLRGNEYNGRYFVNLNAWKIEKAEAQAKQGGGPSMPPPPPENDAAFDVPADDNNDDDLPF</sequence>
<dbReference type="RefSeq" id="WP_151168656.1">
    <property type="nucleotide sequence ID" value="NZ_WACR01000007.1"/>
</dbReference>
<name>A0A6N6M631_9FLAO</name>
<accession>A0A6N6M631</accession>
<comment type="caution">
    <text evidence="2">The sequence shown here is derived from an EMBL/GenBank/DDBJ whole genome shotgun (WGS) entry which is preliminary data.</text>
</comment>
<evidence type="ECO:0000313" key="3">
    <source>
        <dbReference type="Proteomes" id="UP000435357"/>
    </source>
</evidence>
<dbReference type="EMBL" id="WACR01000007">
    <property type="protein sequence ID" value="KAB1063823.1"/>
    <property type="molecule type" value="Genomic_DNA"/>
</dbReference>
<reference evidence="2 3" key="1">
    <citation type="submission" date="2019-09" db="EMBL/GenBank/DDBJ databases">
        <title>Genomes of Cryomorphaceae.</title>
        <authorList>
            <person name="Bowman J.P."/>
        </authorList>
    </citation>
    <scope>NUCLEOTIDE SEQUENCE [LARGE SCALE GENOMIC DNA]</scope>
    <source>
        <strain evidence="2 3">KCTC 52047</strain>
    </source>
</reference>
<dbReference type="Pfam" id="PF11325">
    <property type="entry name" value="DUF3127"/>
    <property type="match status" value="1"/>
</dbReference>
<dbReference type="OrthoDB" id="598142at2"/>
<dbReference type="SUPFAM" id="SSF50249">
    <property type="entry name" value="Nucleic acid-binding proteins"/>
    <property type="match status" value="1"/>
</dbReference>
<dbReference type="Gene3D" id="2.40.50.140">
    <property type="entry name" value="Nucleic acid-binding proteins"/>
    <property type="match status" value="1"/>
</dbReference>
<gene>
    <name evidence="2" type="ORF">F3059_09650</name>
</gene>
<dbReference type="Proteomes" id="UP000435357">
    <property type="component" value="Unassembled WGS sequence"/>
</dbReference>
<dbReference type="AlphaFoldDB" id="A0A6N6M631"/>
<organism evidence="2 3">
    <name type="scientific">Salibacter halophilus</name>
    <dbReference type="NCBI Taxonomy" id="1803916"/>
    <lineage>
        <taxon>Bacteria</taxon>
        <taxon>Pseudomonadati</taxon>
        <taxon>Bacteroidota</taxon>
        <taxon>Flavobacteriia</taxon>
        <taxon>Flavobacteriales</taxon>
        <taxon>Salibacteraceae</taxon>
        <taxon>Salibacter</taxon>
    </lineage>
</organism>
<evidence type="ECO:0000256" key="1">
    <source>
        <dbReference type="SAM" id="MobiDB-lite"/>
    </source>
</evidence>
<dbReference type="InterPro" id="IPR021474">
    <property type="entry name" value="DUF3127"/>
</dbReference>
<feature type="region of interest" description="Disordered" evidence="1">
    <location>
        <begin position="86"/>
        <end position="122"/>
    </location>
</feature>
<dbReference type="InterPro" id="IPR012340">
    <property type="entry name" value="NA-bd_OB-fold"/>
</dbReference>